<accession>A0A242VJJ3</accession>
<dbReference type="AlphaFoldDB" id="A0A242VJJ3"/>
<evidence type="ECO:0000256" key="2">
    <source>
        <dbReference type="ARBA" id="ARBA00022741"/>
    </source>
</evidence>
<dbReference type="GO" id="GO:0046872">
    <property type="term" value="F:metal ion binding"/>
    <property type="evidence" value="ECO:0007669"/>
    <property type="project" value="UniProtKB-KW"/>
</dbReference>
<dbReference type="EC" id="6.3.3.2" evidence="5"/>
<dbReference type="InterPro" id="IPR024185">
    <property type="entry name" value="FTHF_cligase-like_sf"/>
</dbReference>
<dbReference type="InterPro" id="IPR037171">
    <property type="entry name" value="NagB/RpiA_transferase-like"/>
</dbReference>
<reference evidence="7 8" key="1">
    <citation type="submission" date="2017-04" db="EMBL/GenBank/DDBJ databases">
        <title>Staphylococcus agnetis, a potential pathogen in the broiler production.</title>
        <authorList>
            <person name="Poulsen L."/>
        </authorList>
    </citation>
    <scope>NUCLEOTIDE SEQUENCE [LARGE SCALE GENOMIC DNA]</scope>
    <source>
        <strain evidence="7 8">723_310714_2_2_spleen</strain>
    </source>
</reference>
<dbReference type="GeneID" id="57691653"/>
<dbReference type="Proteomes" id="UP000195208">
    <property type="component" value="Unassembled WGS sequence"/>
</dbReference>
<feature type="binding site" evidence="4">
    <location>
        <begin position="3"/>
        <end position="7"/>
    </location>
    <ligand>
        <name>ATP</name>
        <dbReference type="ChEBI" id="CHEBI:30616"/>
    </ligand>
</feature>
<keyword evidence="6" id="KW-0436">Ligase</keyword>
<dbReference type="PIRSF" id="PIRSF006806">
    <property type="entry name" value="FTHF_cligase"/>
    <property type="match status" value="1"/>
</dbReference>
<dbReference type="KEGG" id="sagq:EP23_03585"/>
<keyword evidence="5" id="KW-0460">Magnesium</keyword>
<protein>
    <recommendedName>
        <fullName evidence="5">5-formyltetrahydrofolate cyclo-ligase</fullName>
        <ecNumber evidence="5">6.3.3.2</ecNumber>
    </recommendedName>
</protein>
<evidence type="ECO:0000256" key="1">
    <source>
        <dbReference type="ARBA" id="ARBA00010638"/>
    </source>
</evidence>
<keyword evidence="2 4" id="KW-0547">Nucleotide-binding</keyword>
<dbReference type="EMBL" id="WMFL01000088">
    <property type="protein sequence ID" value="NJI03636.1"/>
    <property type="molecule type" value="Genomic_DNA"/>
</dbReference>
<feature type="binding site" evidence="4">
    <location>
        <position position="49"/>
    </location>
    <ligand>
        <name>substrate</name>
    </ligand>
</feature>
<dbReference type="GO" id="GO:0005524">
    <property type="term" value="F:ATP binding"/>
    <property type="evidence" value="ECO:0007669"/>
    <property type="project" value="UniProtKB-KW"/>
</dbReference>
<evidence type="ECO:0000256" key="4">
    <source>
        <dbReference type="PIRSR" id="PIRSR006806-1"/>
    </source>
</evidence>
<comment type="cofactor">
    <cofactor evidence="5">
        <name>Mg(2+)</name>
        <dbReference type="ChEBI" id="CHEBI:18420"/>
    </cofactor>
</comment>
<comment type="caution">
    <text evidence="6">The sequence shown here is derived from an EMBL/GenBank/DDBJ whole genome shotgun (WGS) entry which is preliminary data.</text>
</comment>
<dbReference type="GO" id="GO:0035999">
    <property type="term" value="P:tetrahydrofolate interconversion"/>
    <property type="evidence" value="ECO:0007669"/>
    <property type="project" value="TreeGrafter"/>
</dbReference>
<keyword evidence="3 4" id="KW-0067">ATP-binding</keyword>
<reference evidence="6" key="2">
    <citation type="submission" date="2019-11" db="EMBL/GenBank/DDBJ databases">
        <title>Whole genome comparisons of Staphylococcus agnetis isolates from cattle and chickens.</title>
        <authorList>
            <person name="Rhoads D."/>
            <person name="Shwani A."/>
            <person name="Adkins P."/>
            <person name="Calcutt M."/>
            <person name="Middleton J."/>
        </authorList>
    </citation>
    <scope>NUCLEOTIDE SEQUENCE</scope>
    <source>
        <strain evidence="6">1387</strain>
    </source>
</reference>
<comment type="catalytic activity">
    <reaction evidence="5">
        <text>(6S)-5-formyl-5,6,7,8-tetrahydrofolate + ATP = (6R)-5,10-methenyltetrahydrofolate + ADP + phosphate</text>
        <dbReference type="Rhea" id="RHEA:10488"/>
        <dbReference type="ChEBI" id="CHEBI:30616"/>
        <dbReference type="ChEBI" id="CHEBI:43474"/>
        <dbReference type="ChEBI" id="CHEBI:57455"/>
        <dbReference type="ChEBI" id="CHEBI:57457"/>
        <dbReference type="ChEBI" id="CHEBI:456216"/>
        <dbReference type="EC" id="6.3.3.2"/>
    </reaction>
</comment>
<dbReference type="PANTHER" id="PTHR23407:SF1">
    <property type="entry name" value="5-FORMYLTETRAHYDROFOLATE CYCLO-LIGASE"/>
    <property type="match status" value="1"/>
</dbReference>
<dbReference type="Pfam" id="PF01812">
    <property type="entry name" value="5-FTHF_cyc-lig"/>
    <property type="match status" value="1"/>
</dbReference>
<dbReference type="Gene3D" id="3.40.50.10420">
    <property type="entry name" value="NagB/RpiA/CoA transferase-like"/>
    <property type="match status" value="1"/>
</dbReference>
<feature type="binding site" evidence="4">
    <location>
        <position position="54"/>
    </location>
    <ligand>
        <name>substrate</name>
    </ligand>
</feature>
<evidence type="ECO:0000256" key="5">
    <source>
        <dbReference type="RuleBase" id="RU361279"/>
    </source>
</evidence>
<dbReference type="NCBIfam" id="TIGR02727">
    <property type="entry name" value="MTHFS_bact"/>
    <property type="match status" value="1"/>
</dbReference>
<dbReference type="GO" id="GO:0009396">
    <property type="term" value="P:folic acid-containing compound biosynthetic process"/>
    <property type="evidence" value="ECO:0007669"/>
    <property type="project" value="TreeGrafter"/>
</dbReference>
<proteinExistence type="inferred from homology"/>
<dbReference type="Proteomes" id="UP000646308">
    <property type="component" value="Unassembled WGS sequence"/>
</dbReference>
<evidence type="ECO:0000256" key="3">
    <source>
        <dbReference type="ARBA" id="ARBA00022840"/>
    </source>
</evidence>
<dbReference type="GO" id="GO:0030272">
    <property type="term" value="F:5-formyltetrahydrofolate cyclo-ligase activity"/>
    <property type="evidence" value="ECO:0007669"/>
    <property type="project" value="UniProtKB-EC"/>
</dbReference>
<evidence type="ECO:0000313" key="7">
    <source>
        <dbReference type="EMBL" id="OTW31718.1"/>
    </source>
</evidence>
<keyword evidence="8" id="KW-1185">Reference proteome</keyword>
<dbReference type="SUPFAM" id="SSF100950">
    <property type="entry name" value="NagB/RpiA/CoA transferase-like"/>
    <property type="match status" value="1"/>
</dbReference>
<dbReference type="InterPro" id="IPR002698">
    <property type="entry name" value="FTHF_cligase"/>
</dbReference>
<evidence type="ECO:0000313" key="8">
    <source>
        <dbReference type="Proteomes" id="UP000195208"/>
    </source>
</evidence>
<organism evidence="6 9">
    <name type="scientific">Staphylococcus agnetis</name>
    <dbReference type="NCBI Taxonomy" id="985762"/>
    <lineage>
        <taxon>Bacteria</taxon>
        <taxon>Bacillati</taxon>
        <taxon>Bacillota</taxon>
        <taxon>Bacilli</taxon>
        <taxon>Bacillales</taxon>
        <taxon>Staphylococcaceae</taxon>
        <taxon>Staphylococcus</taxon>
    </lineage>
</organism>
<keyword evidence="5" id="KW-0479">Metal-binding</keyword>
<gene>
    <name evidence="7" type="ORF">B9M88_02985</name>
    <name evidence="6" type="ORF">GLV84_12420</name>
</gene>
<evidence type="ECO:0000313" key="6">
    <source>
        <dbReference type="EMBL" id="NJI03636.1"/>
    </source>
</evidence>
<dbReference type="OrthoDB" id="9801938at2"/>
<sequence>MSKKEMRKSTLALMRGLNERVKTKADHFLFKQLIEHEKFVNAQHIGIVLSMPHEVQTDPIIQYALDHHKSVYVPSTNYDKHIMQFQQLEDLNQVAVDEKSIRYVNADTPVKNDLDLVVVPGVIFNHAGYRIGYGGGYFDQFLSQYQPSTISLVYDIQLSDQIPVEPHDYPVQELIIAKT</sequence>
<comment type="similarity">
    <text evidence="1 5">Belongs to the 5-formyltetrahydrofolate cyclo-ligase family.</text>
</comment>
<name>A0A242VJJ3_9STAP</name>
<dbReference type="RefSeq" id="WP_060551130.1">
    <property type="nucleotide sequence ID" value="NZ_CP009623.1"/>
</dbReference>
<evidence type="ECO:0000313" key="9">
    <source>
        <dbReference type="Proteomes" id="UP000646308"/>
    </source>
</evidence>
<dbReference type="PANTHER" id="PTHR23407">
    <property type="entry name" value="ATPASE INHIBITOR/5-FORMYLTETRAHYDROFOLATE CYCLO-LIGASE"/>
    <property type="match status" value="1"/>
</dbReference>
<dbReference type="EMBL" id="NEFX01000004">
    <property type="protein sequence ID" value="OTW31718.1"/>
    <property type="molecule type" value="Genomic_DNA"/>
</dbReference>